<sequence length="313" mass="34827">MFCPGWRVARRGTACRTIGTSAAGLVLLKMPLPVFSTFFWKALVPMSSCNFSNSSMLSRNTEYLKIHTLLVLPTVLVILLEFTFTVTLITFTATVILVHCCCSAVRVAAFEALILGTHVDSYLLSHPKHNSHPALRRKIWIASALAWILAAAAGIAAIFFTEILGRDCCFLRPFLSFSNFLIKLIELLITFLVPLIVTWVFVGVALRRCPHSFPSEAAKVGENGPNRSLMLGLASAFTVTYIIYWIFDMTFFFTYIGDLKMVITLYYVKVALPTICETLSPILVIYLTEDLRQKVAGWVSSRGHSTSLPLAEL</sequence>
<reference evidence="2 3" key="1">
    <citation type="submission" date="2019-05" db="EMBL/GenBank/DDBJ databases">
        <title>Another draft genome of Portunus trituberculatus and its Hox gene families provides insights of decapod evolution.</title>
        <authorList>
            <person name="Jeong J.-H."/>
            <person name="Song I."/>
            <person name="Kim S."/>
            <person name="Choi T."/>
            <person name="Kim D."/>
            <person name="Ryu S."/>
            <person name="Kim W."/>
        </authorList>
    </citation>
    <scope>NUCLEOTIDE SEQUENCE [LARGE SCALE GENOMIC DNA]</scope>
    <source>
        <tissue evidence="2">Muscle</tissue>
    </source>
</reference>
<keyword evidence="3" id="KW-1185">Reference proteome</keyword>
<evidence type="ECO:0000313" key="3">
    <source>
        <dbReference type="Proteomes" id="UP000324222"/>
    </source>
</evidence>
<feature type="transmembrane region" description="Helical" evidence="1">
    <location>
        <begin position="69"/>
        <end position="90"/>
    </location>
</feature>
<keyword evidence="1" id="KW-0812">Transmembrane</keyword>
<feature type="transmembrane region" description="Helical" evidence="1">
    <location>
        <begin position="139"/>
        <end position="160"/>
    </location>
</feature>
<name>A0A5B7CYE4_PORTR</name>
<evidence type="ECO:0000313" key="2">
    <source>
        <dbReference type="EMBL" id="MPC14752.1"/>
    </source>
</evidence>
<dbReference type="AlphaFoldDB" id="A0A5B7CYE4"/>
<feature type="transmembrane region" description="Helical" evidence="1">
    <location>
        <begin position="227"/>
        <end position="247"/>
    </location>
</feature>
<dbReference type="SUPFAM" id="SSF81321">
    <property type="entry name" value="Family A G protein-coupled receptor-like"/>
    <property type="match status" value="1"/>
</dbReference>
<keyword evidence="1" id="KW-0472">Membrane</keyword>
<comment type="caution">
    <text evidence="2">The sequence shown here is derived from an EMBL/GenBank/DDBJ whole genome shotgun (WGS) entry which is preliminary data.</text>
</comment>
<dbReference type="Proteomes" id="UP000324222">
    <property type="component" value="Unassembled WGS sequence"/>
</dbReference>
<evidence type="ECO:0008006" key="4">
    <source>
        <dbReference type="Google" id="ProtNLM"/>
    </source>
</evidence>
<keyword evidence="1" id="KW-1133">Transmembrane helix</keyword>
<feature type="transmembrane region" description="Helical" evidence="1">
    <location>
        <begin position="180"/>
        <end position="206"/>
    </location>
</feature>
<dbReference type="Gene3D" id="1.20.1070.10">
    <property type="entry name" value="Rhodopsin 7-helix transmembrane proteins"/>
    <property type="match status" value="1"/>
</dbReference>
<feature type="transmembrane region" description="Helical" evidence="1">
    <location>
        <begin position="267"/>
        <end position="287"/>
    </location>
</feature>
<proteinExistence type="predicted"/>
<accession>A0A5B7CYE4</accession>
<organism evidence="2 3">
    <name type="scientific">Portunus trituberculatus</name>
    <name type="common">Swimming crab</name>
    <name type="synonym">Neptunus trituberculatus</name>
    <dbReference type="NCBI Taxonomy" id="210409"/>
    <lineage>
        <taxon>Eukaryota</taxon>
        <taxon>Metazoa</taxon>
        <taxon>Ecdysozoa</taxon>
        <taxon>Arthropoda</taxon>
        <taxon>Crustacea</taxon>
        <taxon>Multicrustacea</taxon>
        <taxon>Malacostraca</taxon>
        <taxon>Eumalacostraca</taxon>
        <taxon>Eucarida</taxon>
        <taxon>Decapoda</taxon>
        <taxon>Pleocyemata</taxon>
        <taxon>Brachyura</taxon>
        <taxon>Eubrachyura</taxon>
        <taxon>Portunoidea</taxon>
        <taxon>Portunidae</taxon>
        <taxon>Portuninae</taxon>
        <taxon>Portunus</taxon>
    </lineage>
</organism>
<protein>
    <recommendedName>
        <fullName evidence="4">G-protein coupled receptors family 1 profile domain-containing protein</fullName>
    </recommendedName>
</protein>
<evidence type="ECO:0000256" key="1">
    <source>
        <dbReference type="SAM" id="Phobius"/>
    </source>
</evidence>
<dbReference type="EMBL" id="VSRR010000377">
    <property type="protein sequence ID" value="MPC14752.1"/>
    <property type="molecule type" value="Genomic_DNA"/>
</dbReference>
<gene>
    <name evidence="2" type="ORF">E2C01_007526</name>
</gene>